<feature type="non-terminal residue" evidence="2">
    <location>
        <position position="1"/>
    </location>
</feature>
<dbReference type="AlphaFoldDB" id="A0A8T2WGI3"/>
<comment type="caution">
    <text evidence="2">The sequence shown here is derived from an EMBL/GenBank/DDBJ whole genome shotgun (WGS) entry which is preliminary data.</text>
</comment>
<evidence type="ECO:0000313" key="3">
    <source>
        <dbReference type="Proteomes" id="UP000807159"/>
    </source>
</evidence>
<feature type="non-terminal residue" evidence="2">
    <location>
        <position position="105"/>
    </location>
</feature>
<evidence type="ECO:0000256" key="1">
    <source>
        <dbReference type="SAM" id="MobiDB-lite"/>
    </source>
</evidence>
<evidence type="ECO:0000313" key="2">
    <source>
        <dbReference type="EMBL" id="KAH8479714.1"/>
    </source>
</evidence>
<organism evidence="2 3">
    <name type="scientific">Populus deltoides</name>
    <name type="common">Eastern poplar</name>
    <name type="synonym">Eastern cottonwood</name>
    <dbReference type="NCBI Taxonomy" id="3696"/>
    <lineage>
        <taxon>Eukaryota</taxon>
        <taxon>Viridiplantae</taxon>
        <taxon>Streptophyta</taxon>
        <taxon>Embryophyta</taxon>
        <taxon>Tracheophyta</taxon>
        <taxon>Spermatophyta</taxon>
        <taxon>Magnoliopsida</taxon>
        <taxon>eudicotyledons</taxon>
        <taxon>Gunneridae</taxon>
        <taxon>Pentapetalae</taxon>
        <taxon>rosids</taxon>
        <taxon>fabids</taxon>
        <taxon>Malpighiales</taxon>
        <taxon>Salicaceae</taxon>
        <taxon>Saliceae</taxon>
        <taxon>Populus</taxon>
    </lineage>
</organism>
<keyword evidence="3" id="KW-1185">Reference proteome</keyword>
<accession>A0A8T2WGI3</accession>
<protein>
    <submittedName>
        <fullName evidence="2">Uncharacterized protein</fullName>
    </submittedName>
</protein>
<proteinExistence type="predicted"/>
<dbReference type="Proteomes" id="UP000807159">
    <property type="component" value="Unassembled WGS sequence"/>
</dbReference>
<sequence length="105" mass="11640">VVHHRHDWGDRHHKVAVFSPSTLSFGLPFISSSTPHERDSGGGEGSEGELIAGNVWSGQGNGRAMGEPKEVLWWDRPNCLGCEGLQRSVVSRYKRSGRQRRALAY</sequence>
<feature type="region of interest" description="Disordered" evidence="1">
    <location>
        <begin position="29"/>
        <end position="63"/>
    </location>
</feature>
<reference evidence="2" key="1">
    <citation type="journal article" date="2021" name="J. Hered.">
        <title>Genome Assembly of Salicaceae Populus deltoides (Eastern Cottonwood) I-69 Based on Nanopore Sequencing and Hi-C Technologies.</title>
        <authorList>
            <person name="Bai S."/>
            <person name="Wu H."/>
            <person name="Zhang J."/>
            <person name="Pan Z."/>
            <person name="Zhao W."/>
            <person name="Li Z."/>
            <person name="Tong C."/>
        </authorList>
    </citation>
    <scope>NUCLEOTIDE SEQUENCE</scope>
    <source>
        <tissue evidence="2">Leaf</tissue>
    </source>
</reference>
<name>A0A8T2WGI3_POPDE</name>
<gene>
    <name evidence="2" type="ORF">H0E87_031455</name>
</gene>
<dbReference type="EMBL" id="JACEGQ020000057">
    <property type="protein sequence ID" value="KAH8479714.1"/>
    <property type="molecule type" value="Genomic_DNA"/>
</dbReference>